<dbReference type="EMBL" id="ML994624">
    <property type="protein sequence ID" value="KAF2188161.1"/>
    <property type="molecule type" value="Genomic_DNA"/>
</dbReference>
<dbReference type="Proteomes" id="UP000800200">
    <property type="component" value="Unassembled WGS sequence"/>
</dbReference>
<organism evidence="3 4">
    <name type="scientific">Zopfia rhizophila CBS 207.26</name>
    <dbReference type="NCBI Taxonomy" id="1314779"/>
    <lineage>
        <taxon>Eukaryota</taxon>
        <taxon>Fungi</taxon>
        <taxon>Dikarya</taxon>
        <taxon>Ascomycota</taxon>
        <taxon>Pezizomycotina</taxon>
        <taxon>Dothideomycetes</taxon>
        <taxon>Dothideomycetes incertae sedis</taxon>
        <taxon>Zopfiaceae</taxon>
        <taxon>Zopfia</taxon>
    </lineage>
</organism>
<sequence length="128" mass="15397">IRIFIVLLVDIQKALALKLKLDFRILFSKAYQKHLKLFLEKKVNKLLLLQGPRINYYIKLKKINRKDPELILLLEKGFIYISNSLVIALVLFIYKLNKSLYFYVNYYVLNKIFKKNKYSFLLIYKTLS</sequence>
<evidence type="ECO:0000313" key="3">
    <source>
        <dbReference type="EMBL" id="KAF2188161.1"/>
    </source>
</evidence>
<feature type="transmembrane region" description="Helical" evidence="1">
    <location>
        <begin position="77"/>
        <end position="94"/>
    </location>
</feature>
<keyword evidence="1" id="KW-1133">Transmembrane helix</keyword>
<keyword evidence="1" id="KW-0472">Membrane</keyword>
<dbReference type="Gene3D" id="3.10.10.10">
    <property type="entry name" value="HIV Type 1 Reverse Transcriptase, subunit A, domain 1"/>
    <property type="match status" value="1"/>
</dbReference>
<feature type="non-terminal residue" evidence="3">
    <location>
        <position position="1"/>
    </location>
</feature>
<feature type="signal peptide" evidence="2">
    <location>
        <begin position="1"/>
        <end position="16"/>
    </location>
</feature>
<gene>
    <name evidence="3" type="ORF">K469DRAFT_566371</name>
</gene>
<proteinExistence type="predicted"/>
<feature type="chain" id="PRO_5025555339" evidence="2">
    <location>
        <begin position="17"/>
        <end position="128"/>
    </location>
</feature>
<evidence type="ECO:0000313" key="4">
    <source>
        <dbReference type="Proteomes" id="UP000800200"/>
    </source>
</evidence>
<dbReference type="OrthoDB" id="5599418at2759"/>
<keyword evidence="4" id="KW-1185">Reference proteome</keyword>
<keyword evidence="1" id="KW-0812">Transmembrane</keyword>
<dbReference type="AlphaFoldDB" id="A0A6A6E8A8"/>
<name>A0A6A6E8A8_9PEZI</name>
<accession>A0A6A6E8A8</accession>
<reference evidence="3" key="1">
    <citation type="journal article" date="2020" name="Stud. Mycol.">
        <title>101 Dothideomycetes genomes: a test case for predicting lifestyles and emergence of pathogens.</title>
        <authorList>
            <person name="Haridas S."/>
            <person name="Albert R."/>
            <person name="Binder M."/>
            <person name="Bloem J."/>
            <person name="Labutti K."/>
            <person name="Salamov A."/>
            <person name="Andreopoulos B."/>
            <person name="Baker S."/>
            <person name="Barry K."/>
            <person name="Bills G."/>
            <person name="Bluhm B."/>
            <person name="Cannon C."/>
            <person name="Castanera R."/>
            <person name="Culley D."/>
            <person name="Daum C."/>
            <person name="Ezra D."/>
            <person name="Gonzalez J."/>
            <person name="Henrissat B."/>
            <person name="Kuo A."/>
            <person name="Liang C."/>
            <person name="Lipzen A."/>
            <person name="Lutzoni F."/>
            <person name="Magnuson J."/>
            <person name="Mondo S."/>
            <person name="Nolan M."/>
            <person name="Ohm R."/>
            <person name="Pangilinan J."/>
            <person name="Park H.-J."/>
            <person name="Ramirez L."/>
            <person name="Alfaro M."/>
            <person name="Sun H."/>
            <person name="Tritt A."/>
            <person name="Yoshinaga Y."/>
            <person name="Zwiers L.-H."/>
            <person name="Turgeon B."/>
            <person name="Goodwin S."/>
            <person name="Spatafora J."/>
            <person name="Crous P."/>
            <person name="Grigoriev I."/>
        </authorList>
    </citation>
    <scope>NUCLEOTIDE SEQUENCE</scope>
    <source>
        <strain evidence="3">CBS 207.26</strain>
    </source>
</reference>
<protein>
    <submittedName>
        <fullName evidence="3">Uncharacterized protein</fullName>
    </submittedName>
</protein>
<evidence type="ECO:0000256" key="1">
    <source>
        <dbReference type="SAM" id="Phobius"/>
    </source>
</evidence>
<keyword evidence="2" id="KW-0732">Signal</keyword>
<evidence type="ECO:0000256" key="2">
    <source>
        <dbReference type="SAM" id="SignalP"/>
    </source>
</evidence>